<feature type="transmembrane region" description="Helical" evidence="5">
    <location>
        <begin position="261"/>
        <end position="281"/>
    </location>
</feature>
<evidence type="ECO:0000256" key="3">
    <source>
        <dbReference type="ARBA" id="ARBA00022989"/>
    </source>
</evidence>
<dbReference type="InterPro" id="IPR011701">
    <property type="entry name" value="MFS"/>
</dbReference>
<feature type="transmembrane region" description="Helical" evidence="5">
    <location>
        <begin position="45"/>
        <end position="69"/>
    </location>
</feature>
<dbReference type="SUPFAM" id="SSF103473">
    <property type="entry name" value="MFS general substrate transporter"/>
    <property type="match status" value="1"/>
</dbReference>
<evidence type="ECO:0000313" key="7">
    <source>
        <dbReference type="Proteomes" id="UP000030671"/>
    </source>
</evidence>
<dbReference type="Proteomes" id="UP000030671">
    <property type="component" value="Unassembled WGS sequence"/>
</dbReference>
<proteinExistence type="predicted"/>
<dbReference type="GO" id="GO:0016020">
    <property type="term" value="C:membrane"/>
    <property type="evidence" value="ECO:0007669"/>
    <property type="project" value="UniProtKB-SubCell"/>
</dbReference>
<feature type="transmembrane region" description="Helical" evidence="5">
    <location>
        <begin position="81"/>
        <end position="99"/>
    </location>
</feature>
<dbReference type="GeneID" id="20666423"/>
<feature type="transmembrane region" description="Helical" evidence="5">
    <location>
        <begin position="105"/>
        <end position="125"/>
    </location>
</feature>
<protein>
    <submittedName>
        <fullName evidence="6">MFS membrane transporter</fullName>
    </submittedName>
</protein>
<feature type="transmembrane region" description="Helical" evidence="5">
    <location>
        <begin position="301"/>
        <end position="322"/>
    </location>
</feature>
<dbReference type="EMBL" id="KI925456">
    <property type="protein sequence ID" value="ETW84926.1"/>
    <property type="molecule type" value="Genomic_DNA"/>
</dbReference>
<feature type="transmembrane region" description="Helical" evidence="5">
    <location>
        <begin position="420"/>
        <end position="442"/>
    </location>
</feature>
<keyword evidence="4 5" id="KW-0472">Membrane</keyword>
<dbReference type="Pfam" id="PF07690">
    <property type="entry name" value="MFS_1"/>
    <property type="match status" value="1"/>
</dbReference>
<dbReference type="FunCoup" id="W4KIQ0">
    <property type="interactions" value="60"/>
</dbReference>
<evidence type="ECO:0000256" key="1">
    <source>
        <dbReference type="ARBA" id="ARBA00004141"/>
    </source>
</evidence>
<dbReference type="AlphaFoldDB" id="W4KIQ0"/>
<dbReference type="RefSeq" id="XP_009544547.1">
    <property type="nucleotide sequence ID" value="XM_009546252.1"/>
</dbReference>
<evidence type="ECO:0000256" key="4">
    <source>
        <dbReference type="ARBA" id="ARBA00023136"/>
    </source>
</evidence>
<evidence type="ECO:0000256" key="2">
    <source>
        <dbReference type="ARBA" id="ARBA00022692"/>
    </source>
</evidence>
<dbReference type="HOGENOM" id="CLU_042172_0_0_1"/>
<feature type="transmembrane region" description="Helical" evidence="5">
    <location>
        <begin position="18"/>
        <end position="39"/>
    </location>
</feature>
<dbReference type="KEGG" id="hir:HETIRDRAFT_109223"/>
<feature type="transmembrane region" description="Helical" evidence="5">
    <location>
        <begin position="355"/>
        <end position="381"/>
    </location>
</feature>
<comment type="subcellular location">
    <subcellularLocation>
        <location evidence="1">Membrane</location>
        <topology evidence="1">Multi-pass membrane protein</topology>
    </subcellularLocation>
</comment>
<dbReference type="PANTHER" id="PTHR23510">
    <property type="entry name" value="INNER MEMBRANE TRANSPORT PROTEIN YAJR"/>
    <property type="match status" value="1"/>
</dbReference>
<organism evidence="6 7">
    <name type="scientific">Heterobasidion irregulare (strain TC 32-1)</name>
    <dbReference type="NCBI Taxonomy" id="747525"/>
    <lineage>
        <taxon>Eukaryota</taxon>
        <taxon>Fungi</taxon>
        <taxon>Dikarya</taxon>
        <taxon>Basidiomycota</taxon>
        <taxon>Agaricomycotina</taxon>
        <taxon>Agaricomycetes</taxon>
        <taxon>Russulales</taxon>
        <taxon>Bondarzewiaceae</taxon>
        <taxon>Heterobasidion</taxon>
        <taxon>Heterobasidion annosum species complex</taxon>
    </lineage>
</organism>
<dbReference type="InterPro" id="IPR051068">
    <property type="entry name" value="MFS_Domain-Containing_Protein"/>
</dbReference>
<evidence type="ECO:0000313" key="6">
    <source>
        <dbReference type="EMBL" id="ETW84926.1"/>
    </source>
</evidence>
<gene>
    <name evidence="6" type="ORF">HETIRDRAFT_109223</name>
</gene>
<dbReference type="InParanoid" id="W4KIQ0"/>
<accession>W4KIQ0</accession>
<feature type="transmembrane region" description="Helical" evidence="5">
    <location>
        <begin position="181"/>
        <end position="201"/>
    </location>
</feature>
<keyword evidence="2 5" id="KW-0812">Transmembrane</keyword>
<evidence type="ECO:0000256" key="5">
    <source>
        <dbReference type="SAM" id="Phobius"/>
    </source>
</evidence>
<feature type="transmembrane region" description="Helical" evidence="5">
    <location>
        <begin position="329"/>
        <end position="349"/>
    </location>
</feature>
<keyword evidence="3 5" id="KW-1133">Transmembrane helix</keyword>
<dbReference type="eggNOG" id="KOG2325">
    <property type="taxonomic scope" value="Eukaryota"/>
</dbReference>
<reference evidence="6 7" key="1">
    <citation type="journal article" date="2012" name="New Phytol.">
        <title>Insight into trade-off between wood decay and parasitism from the genome of a fungal forest pathogen.</title>
        <authorList>
            <person name="Olson A."/>
            <person name="Aerts A."/>
            <person name="Asiegbu F."/>
            <person name="Belbahri L."/>
            <person name="Bouzid O."/>
            <person name="Broberg A."/>
            <person name="Canback B."/>
            <person name="Coutinho P.M."/>
            <person name="Cullen D."/>
            <person name="Dalman K."/>
            <person name="Deflorio G."/>
            <person name="van Diepen L.T."/>
            <person name="Dunand C."/>
            <person name="Duplessis S."/>
            <person name="Durling M."/>
            <person name="Gonthier P."/>
            <person name="Grimwood J."/>
            <person name="Fossdal C.G."/>
            <person name="Hansson D."/>
            <person name="Henrissat B."/>
            <person name="Hietala A."/>
            <person name="Himmelstrand K."/>
            <person name="Hoffmeister D."/>
            <person name="Hogberg N."/>
            <person name="James T.Y."/>
            <person name="Karlsson M."/>
            <person name="Kohler A."/>
            <person name="Kues U."/>
            <person name="Lee Y.H."/>
            <person name="Lin Y.C."/>
            <person name="Lind M."/>
            <person name="Lindquist E."/>
            <person name="Lombard V."/>
            <person name="Lucas S."/>
            <person name="Lunden K."/>
            <person name="Morin E."/>
            <person name="Murat C."/>
            <person name="Park J."/>
            <person name="Raffaello T."/>
            <person name="Rouze P."/>
            <person name="Salamov A."/>
            <person name="Schmutz J."/>
            <person name="Solheim H."/>
            <person name="Stahlberg J."/>
            <person name="Velez H."/>
            <person name="de Vries R.P."/>
            <person name="Wiebenga A."/>
            <person name="Woodward S."/>
            <person name="Yakovlev I."/>
            <person name="Garbelotto M."/>
            <person name="Martin F."/>
            <person name="Grigoriev I.V."/>
            <person name="Stenlid J."/>
        </authorList>
    </citation>
    <scope>NUCLEOTIDE SEQUENCE [LARGE SCALE GENOMIC DNA]</scope>
    <source>
        <strain evidence="6 7">TC 32-1</strain>
    </source>
</reference>
<dbReference type="PANTHER" id="PTHR23510:SF64">
    <property type="entry name" value="INNER MEMBRANE TRANSPORT PROTEIN YAJR"/>
    <property type="match status" value="1"/>
</dbReference>
<dbReference type="Gene3D" id="1.20.1250.20">
    <property type="entry name" value="MFS general substrate transporter like domains"/>
    <property type="match status" value="1"/>
</dbReference>
<dbReference type="GO" id="GO:0022857">
    <property type="term" value="F:transmembrane transporter activity"/>
    <property type="evidence" value="ECO:0007669"/>
    <property type="project" value="InterPro"/>
</dbReference>
<dbReference type="OrthoDB" id="2015447at2759"/>
<sequence length="450" mass="48784">MATDSVDPELKLPKRSSLICIIALNALSQVSMFIVVSSASKYAEYLGGTATFSGLVIGIPVVFAGIALLPLMAIDRGAYTIPIYFACAMAIIGHILYGLAYRANFLYLVLIGRCIIGFGFTNFMYSKRFCSDARIVGIRRRTTLAGWLVVGQGIGFSVGPFVGGLLYRVGFENAIFNGYSSPGWVMAAAWALFWFLCVQFFEDVPREPPRPENAIQHSPVSSPHTIPLSVVESGHDIASQRSISPSSTLTPASHNPNRRQYGVIVTMCWFAMTCFFILGGWESNLPIFTAQVFGYSPFAAGNFIALGGVCTFPLLFVNLYLARRIQDRYILLFGVLSGLLGLLITVAILKADVVTFGSLFVCWFLVALGFNIASTVTMSLLSKQCPPEWNGRLSLAIQYSNFAGRVSGAVWGGAGIKVGMLNYVGLEIALVGIGGVLFLTLWRELKAKTG</sequence>
<dbReference type="InterPro" id="IPR036259">
    <property type="entry name" value="MFS_trans_sf"/>
</dbReference>
<name>W4KIQ0_HETIT</name>
<keyword evidence="7" id="KW-1185">Reference proteome</keyword>
<feature type="transmembrane region" description="Helical" evidence="5">
    <location>
        <begin position="146"/>
        <end position="169"/>
    </location>
</feature>